<keyword evidence="6" id="KW-0645">Protease</keyword>
<evidence type="ECO:0000256" key="6">
    <source>
        <dbReference type="ARBA" id="ARBA00022670"/>
    </source>
</evidence>
<dbReference type="InterPro" id="IPR014782">
    <property type="entry name" value="Peptidase_M1_dom"/>
</dbReference>
<dbReference type="FunFam" id="2.60.40.1910:FF:000008">
    <property type="entry name" value="Aminopeptidase"/>
    <property type="match status" value="1"/>
</dbReference>
<dbReference type="InterPro" id="IPR024571">
    <property type="entry name" value="ERAP1-like_C_dom"/>
</dbReference>
<dbReference type="Gene3D" id="3.30.2010.30">
    <property type="match status" value="1"/>
</dbReference>
<evidence type="ECO:0000256" key="21">
    <source>
        <dbReference type="SAM" id="SignalP"/>
    </source>
</evidence>
<dbReference type="Pfam" id="PF17900">
    <property type="entry name" value="Peptidase_M1_N"/>
    <property type="match status" value="2"/>
</dbReference>
<evidence type="ECO:0000256" key="4">
    <source>
        <dbReference type="ARBA" id="ARBA00022475"/>
    </source>
</evidence>
<dbReference type="InterPro" id="IPR001930">
    <property type="entry name" value="Peptidase_M1"/>
</dbReference>
<keyword evidence="8 19" id="KW-0479">Metal-binding</keyword>
<feature type="domain" description="ERAP1-like C-terminal" evidence="23">
    <location>
        <begin position="573"/>
        <end position="862"/>
    </location>
</feature>
<evidence type="ECO:0000256" key="3">
    <source>
        <dbReference type="ARBA" id="ARBA00010136"/>
    </source>
</evidence>
<dbReference type="PRINTS" id="PR00756">
    <property type="entry name" value="ALADIPTASE"/>
</dbReference>
<dbReference type="OrthoDB" id="10031169at2759"/>
<dbReference type="GO" id="GO:0070006">
    <property type="term" value="F:metalloaminopeptidase activity"/>
    <property type="evidence" value="ECO:0007669"/>
    <property type="project" value="TreeGrafter"/>
</dbReference>
<dbReference type="Gene3D" id="2.60.40.1730">
    <property type="entry name" value="tricorn interacting facor f3 domain"/>
    <property type="match status" value="2"/>
</dbReference>
<dbReference type="CDD" id="cd09601">
    <property type="entry name" value="M1_APN-Q_like"/>
    <property type="match status" value="2"/>
</dbReference>
<feature type="chain" id="PRO_5040163714" evidence="21">
    <location>
        <begin position="29"/>
        <end position="1247"/>
    </location>
</feature>
<dbReference type="PANTHER" id="PTHR11533">
    <property type="entry name" value="PROTEASE M1 ZINC METALLOPROTEASE"/>
    <property type="match status" value="1"/>
</dbReference>
<feature type="binding site" evidence="19">
    <location>
        <position position="338"/>
    </location>
    <ligand>
        <name>Zn(2+)</name>
        <dbReference type="ChEBI" id="CHEBI:29105"/>
        <note>catalytic</note>
    </ligand>
</feature>
<feature type="site" description="Transition state stabilizer" evidence="20">
    <location>
        <position position="420"/>
    </location>
</feature>
<evidence type="ECO:0000256" key="16">
    <source>
        <dbReference type="ARBA" id="ARBA00023180"/>
    </source>
</evidence>
<evidence type="ECO:0000256" key="10">
    <source>
        <dbReference type="ARBA" id="ARBA00022801"/>
    </source>
</evidence>
<dbReference type="InterPro" id="IPR034016">
    <property type="entry name" value="M1_APN-typ"/>
</dbReference>
<keyword evidence="9 21" id="KW-0732">Signal</keyword>
<comment type="similarity">
    <text evidence="3">Belongs to the peptidase M1 family.</text>
</comment>
<evidence type="ECO:0000313" key="26">
    <source>
        <dbReference type="Proteomes" id="UP001151699"/>
    </source>
</evidence>
<keyword evidence="13" id="KW-1133">Transmembrane helix</keyword>
<evidence type="ECO:0000259" key="23">
    <source>
        <dbReference type="Pfam" id="PF11838"/>
    </source>
</evidence>
<dbReference type="GO" id="GO:0006508">
    <property type="term" value="P:proteolysis"/>
    <property type="evidence" value="ECO:0007669"/>
    <property type="project" value="UniProtKB-KW"/>
</dbReference>
<gene>
    <name evidence="25" type="primary">APN2_2</name>
    <name evidence="25" type="ORF">Bhyg_16781</name>
</gene>
<dbReference type="FunFam" id="1.10.390.10:FF:000019">
    <property type="entry name" value="Aminopeptidase"/>
    <property type="match status" value="1"/>
</dbReference>
<keyword evidence="15" id="KW-0472">Membrane</keyword>
<evidence type="ECO:0000259" key="22">
    <source>
        <dbReference type="Pfam" id="PF01433"/>
    </source>
</evidence>
<evidence type="ECO:0000256" key="13">
    <source>
        <dbReference type="ARBA" id="ARBA00022989"/>
    </source>
</evidence>
<feature type="signal peptide" evidence="21">
    <location>
        <begin position="1"/>
        <end position="28"/>
    </location>
</feature>
<feature type="binding site" evidence="19">
    <location>
        <position position="357"/>
    </location>
    <ligand>
        <name>Zn(2+)</name>
        <dbReference type="ChEBI" id="CHEBI:29105"/>
        <note>catalytic</note>
    </ligand>
</feature>
<proteinExistence type="inferred from homology"/>
<dbReference type="Proteomes" id="UP001151699">
    <property type="component" value="Unassembled WGS sequence"/>
</dbReference>
<evidence type="ECO:0000256" key="9">
    <source>
        <dbReference type="ARBA" id="ARBA00022729"/>
    </source>
</evidence>
<evidence type="ECO:0000256" key="18">
    <source>
        <dbReference type="PIRSR" id="PIRSR634016-1"/>
    </source>
</evidence>
<evidence type="ECO:0000256" key="7">
    <source>
        <dbReference type="ARBA" id="ARBA00022692"/>
    </source>
</evidence>
<dbReference type="SUPFAM" id="SSF63737">
    <property type="entry name" value="Leukotriene A4 hydrolase N-terminal domain"/>
    <property type="match status" value="2"/>
</dbReference>
<dbReference type="GO" id="GO:0043171">
    <property type="term" value="P:peptide catabolic process"/>
    <property type="evidence" value="ECO:0007669"/>
    <property type="project" value="TreeGrafter"/>
</dbReference>
<feature type="non-terminal residue" evidence="25">
    <location>
        <position position="1"/>
    </location>
</feature>
<keyword evidence="10" id="KW-0378">Hydrolase</keyword>
<dbReference type="GO" id="GO:0008270">
    <property type="term" value="F:zinc ion binding"/>
    <property type="evidence" value="ECO:0007669"/>
    <property type="project" value="InterPro"/>
</dbReference>
<evidence type="ECO:0000313" key="25">
    <source>
        <dbReference type="EMBL" id="KAJ6629262.1"/>
    </source>
</evidence>
<keyword evidence="25" id="KW-0031">Aminopeptidase</keyword>
<dbReference type="Pfam" id="PF01433">
    <property type="entry name" value="Peptidase_M1"/>
    <property type="match status" value="1"/>
</dbReference>
<evidence type="ECO:0000256" key="11">
    <source>
        <dbReference type="ARBA" id="ARBA00022833"/>
    </source>
</evidence>
<evidence type="ECO:0000256" key="20">
    <source>
        <dbReference type="PIRSR" id="PIRSR634016-4"/>
    </source>
</evidence>
<dbReference type="EMBL" id="WJQU01002933">
    <property type="protein sequence ID" value="KAJ6629262.1"/>
    <property type="molecule type" value="Genomic_DNA"/>
</dbReference>
<evidence type="ECO:0000259" key="24">
    <source>
        <dbReference type="Pfam" id="PF17900"/>
    </source>
</evidence>
<keyword evidence="14" id="KW-0482">Metalloprotease</keyword>
<name>A0A9Q0MJR7_9DIPT</name>
<comment type="subcellular location">
    <subcellularLocation>
        <location evidence="2">Cell membrane</location>
        <topology evidence="2">Lipid-anchor</topology>
        <topology evidence="2">GPI-anchor</topology>
    </subcellularLocation>
    <subcellularLocation>
        <location evidence="1">Membrane</location>
        <topology evidence="1">Single-pass type II membrane protein</topology>
    </subcellularLocation>
</comment>
<keyword evidence="12" id="KW-0735">Signal-anchor</keyword>
<dbReference type="InterPro" id="IPR045357">
    <property type="entry name" value="Aminopeptidase_N-like_N"/>
</dbReference>
<accession>A0A9Q0MJR7</accession>
<dbReference type="GO" id="GO:0098552">
    <property type="term" value="C:side of membrane"/>
    <property type="evidence" value="ECO:0007669"/>
    <property type="project" value="UniProtKB-KW"/>
</dbReference>
<dbReference type="Gene3D" id="1.10.390.10">
    <property type="entry name" value="Neutral Protease Domain 2"/>
    <property type="match status" value="2"/>
</dbReference>
<feature type="domain" description="Aminopeptidase N-like N-terminal" evidence="24">
    <location>
        <begin position="42"/>
        <end position="227"/>
    </location>
</feature>
<evidence type="ECO:0000256" key="14">
    <source>
        <dbReference type="ARBA" id="ARBA00023049"/>
    </source>
</evidence>
<sequence length="1247" mass="142707">MNNLTSCRRKMLRFLFVLVTLFVTSAFAQVFDTYRLPNNTRPETYDVSIRSWIAEGNSSFTGSVRIGIIAVESTDFIRLHHAVQSIESVRVLSADENPITIGNFSYNAAFHFLTIPITGNNLTQGTRYFLDIDFVGFMNSFSGFYRSSYFLNDELKFFGSTQFEPTYARSAFPCYDEPPLKANFTVRITHASNYSAISNMPVVSVTENPDGSETTLFETTPLMSTYLVAFHVSDFPHITSTPPRSIPQRVFASSVSINSSNMALEAGELLLEAISDYVGVPYTLPKMDQIAVPNFPSGAMENWGMVTYAEFYALYNESEDFFTRRLYGMQTISHELAHQWFGNLVTPSWWTFLWLKEGFATFFDYYGVDLVHPEWQLLDFFVVDNNQWALRIDASEFTLPMTHYVEHPIDIDFHFNSIAYNKAGAVIRMFFHVFGEDVFMDALNTYLTNNAYSDADEEDLFDAIALHAWLDPEVVLPPDTNVSTVMGSWTRQAGYPLITVTRNYDDRTNQVTLSQTRYLDYNPGAGSNTTWWVPYNLATPDNPGFENTRAEGWIPNTPSSEITVNNLDADDYLLLNKQAGGFYRIMYDARNYRLISDAIVRNSSQFHPTNVAQLIDDAHEFFETNRINITTVLDLLRVLEFHSDFVSWNPAFDFIFFVNRNFLGHRNYPLWADFVRSLVEEIYDTVGIEDVEDEPTLRKSARENVVHLACMMGSVHCRSDTTRRLRRNIETGEDFHRNLRTVLRCASMRSATRTDFHTMWGILQTLPFDDFQRRYEIIDMMGCPVSRPLLNEYVRSAYNLTLYNEFEQFSVINSVLQNGGNVGVDVVLDFFIENWQQTIDVFGSWFVQNLANYVSNEEHVERFIIFQDILLDAGLMEDFEADFNLYLIQTSVNWLQGNEALSKRNSVKTLHQIKMLQFLLTFVAVFITPTIAQNFTTYRLANNTRPETYDLSITTWVHDGITTFIGSVRIGIIAVESTNFIQLHHNVELLQRVNVVTVDEVRIPIGAYSYNRTFTFLTIPLTGSNLTQGGRYFVDIDFVGTMNSYNGFYRSSYIANGRQVWLGSTQFEATHARNAFPCYDEPSLKSNFTIRITHDPSYSALSNMPAASEVLNPDGSVTTQFETTPLMSTYLVAFHVSNFINVTGSSGKIPQRLFARSTAINATAFPLEAGELLIDAITGYLGIEYSLPKLDHVAVPRWYTYLWMKEGFATFFEYFGVDLVHPDWQMMDYFVVDIAQLMFFADSFQNA</sequence>
<evidence type="ECO:0000256" key="2">
    <source>
        <dbReference type="ARBA" id="ARBA00004609"/>
    </source>
</evidence>
<dbReference type="SUPFAM" id="SSF55486">
    <property type="entry name" value="Metalloproteases ('zincins'), catalytic domain"/>
    <property type="match status" value="2"/>
</dbReference>
<keyword evidence="11 19" id="KW-0862">Zinc</keyword>
<evidence type="ECO:0000256" key="8">
    <source>
        <dbReference type="ARBA" id="ARBA00022723"/>
    </source>
</evidence>
<feature type="domain" description="Peptidase M1 membrane alanine aminopeptidase" evidence="22">
    <location>
        <begin position="263"/>
        <end position="489"/>
    </location>
</feature>
<protein>
    <submittedName>
        <fullName evidence="25">Aminopeptidase N</fullName>
    </submittedName>
</protein>
<dbReference type="PANTHER" id="PTHR11533:SF290">
    <property type="entry name" value="AMINOPEPTIDASE"/>
    <property type="match status" value="1"/>
</dbReference>
<dbReference type="GO" id="GO:0005615">
    <property type="term" value="C:extracellular space"/>
    <property type="evidence" value="ECO:0007669"/>
    <property type="project" value="TreeGrafter"/>
</dbReference>
<feature type="binding site" evidence="19">
    <location>
        <position position="334"/>
    </location>
    <ligand>
        <name>Zn(2+)</name>
        <dbReference type="ChEBI" id="CHEBI:29105"/>
        <note>catalytic</note>
    </ligand>
</feature>
<dbReference type="InterPro" id="IPR027268">
    <property type="entry name" value="Peptidase_M4/M1_CTD_sf"/>
</dbReference>
<feature type="active site" description="Proton acceptor" evidence="18">
    <location>
        <position position="335"/>
    </location>
</feature>
<dbReference type="InterPro" id="IPR050344">
    <property type="entry name" value="Peptidase_M1_aminopeptidases"/>
</dbReference>
<organism evidence="25 26">
    <name type="scientific">Pseudolycoriella hygida</name>
    <dbReference type="NCBI Taxonomy" id="35572"/>
    <lineage>
        <taxon>Eukaryota</taxon>
        <taxon>Metazoa</taxon>
        <taxon>Ecdysozoa</taxon>
        <taxon>Arthropoda</taxon>
        <taxon>Hexapoda</taxon>
        <taxon>Insecta</taxon>
        <taxon>Pterygota</taxon>
        <taxon>Neoptera</taxon>
        <taxon>Endopterygota</taxon>
        <taxon>Diptera</taxon>
        <taxon>Nematocera</taxon>
        <taxon>Sciaroidea</taxon>
        <taxon>Sciaridae</taxon>
        <taxon>Pseudolycoriella</taxon>
    </lineage>
</organism>
<evidence type="ECO:0000256" key="1">
    <source>
        <dbReference type="ARBA" id="ARBA00004606"/>
    </source>
</evidence>
<keyword evidence="7" id="KW-0812">Transmembrane</keyword>
<keyword evidence="26" id="KW-1185">Reference proteome</keyword>
<comment type="cofactor">
    <cofactor evidence="19">
        <name>Zn(2+)</name>
        <dbReference type="ChEBI" id="CHEBI:29105"/>
    </cofactor>
    <text evidence="19">Binds 1 zinc ion per subunit.</text>
</comment>
<evidence type="ECO:0000256" key="17">
    <source>
        <dbReference type="ARBA" id="ARBA00023288"/>
    </source>
</evidence>
<comment type="caution">
    <text evidence="25">The sequence shown here is derived from an EMBL/GenBank/DDBJ whole genome shotgun (WGS) entry which is preliminary data.</text>
</comment>
<dbReference type="AlphaFoldDB" id="A0A9Q0MJR7"/>
<reference evidence="25" key="1">
    <citation type="submission" date="2022-07" db="EMBL/GenBank/DDBJ databases">
        <authorList>
            <person name="Trinca V."/>
            <person name="Uliana J.V.C."/>
            <person name="Torres T.T."/>
            <person name="Ward R.J."/>
            <person name="Monesi N."/>
        </authorList>
    </citation>
    <scope>NUCLEOTIDE SEQUENCE</scope>
    <source>
        <strain evidence="25">HSMRA1968</strain>
        <tissue evidence="25">Whole embryos</tissue>
    </source>
</reference>
<evidence type="ECO:0000256" key="12">
    <source>
        <dbReference type="ARBA" id="ARBA00022968"/>
    </source>
</evidence>
<feature type="domain" description="Aminopeptidase N-like N-terminal" evidence="24">
    <location>
        <begin position="946"/>
        <end position="1131"/>
    </location>
</feature>
<dbReference type="Gene3D" id="1.25.50.20">
    <property type="match status" value="1"/>
</dbReference>
<evidence type="ECO:0000256" key="5">
    <source>
        <dbReference type="ARBA" id="ARBA00022622"/>
    </source>
</evidence>
<dbReference type="FunFam" id="2.60.40.1730:FF:000001">
    <property type="entry name" value="Leucyl-cystinyl aminopeptidase"/>
    <property type="match status" value="1"/>
</dbReference>
<dbReference type="GO" id="GO:0042277">
    <property type="term" value="F:peptide binding"/>
    <property type="evidence" value="ECO:0007669"/>
    <property type="project" value="TreeGrafter"/>
</dbReference>
<dbReference type="Pfam" id="PF11838">
    <property type="entry name" value="ERAP1_C"/>
    <property type="match status" value="1"/>
</dbReference>
<evidence type="ECO:0000256" key="15">
    <source>
        <dbReference type="ARBA" id="ARBA00023136"/>
    </source>
</evidence>
<keyword evidence="5" id="KW-0336">GPI-anchor</keyword>
<keyword evidence="4" id="KW-1003">Cell membrane</keyword>
<keyword evidence="17" id="KW-0449">Lipoprotein</keyword>
<evidence type="ECO:0000256" key="19">
    <source>
        <dbReference type="PIRSR" id="PIRSR634016-3"/>
    </source>
</evidence>
<keyword evidence="16" id="KW-0325">Glycoprotein</keyword>
<dbReference type="GO" id="GO:0005737">
    <property type="term" value="C:cytoplasm"/>
    <property type="evidence" value="ECO:0007669"/>
    <property type="project" value="TreeGrafter"/>
</dbReference>
<dbReference type="GO" id="GO:0005886">
    <property type="term" value="C:plasma membrane"/>
    <property type="evidence" value="ECO:0007669"/>
    <property type="project" value="UniProtKB-SubCell"/>
</dbReference>
<dbReference type="InterPro" id="IPR042097">
    <property type="entry name" value="Aminopeptidase_N-like_N_sf"/>
</dbReference>
<dbReference type="Gene3D" id="2.60.40.1910">
    <property type="match status" value="1"/>
</dbReference>